<dbReference type="InterPro" id="IPR020846">
    <property type="entry name" value="MFS_dom"/>
</dbReference>
<dbReference type="Pfam" id="PF07690">
    <property type="entry name" value="MFS_1"/>
    <property type="match status" value="1"/>
</dbReference>
<organism evidence="9 10">
    <name type="scientific">Vermiconidia calcicola</name>
    <dbReference type="NCBI Taxonomy" id="1690605"/>
    <lineage>
        <taxon>Eukaryota</taxon>
        <taxon>Fungi</taxon>
        <taxon>Dikarya</taxon>
        <taxon>Ascomycota</taxon>
        <taxon>Pezizomycotina</taxon>
        <taxon>Dothideomycetes</taxon>
        <taxon>Dothideomycetidae</taxon>
        <taxon>Mycosphaerellales</taxon>
        <taxon>Extremaceae</taxon>
        <taxon>Vermiconidia</taxon>
    </lineage>
</organism>
<evidence type="ECO:0000256" key="3">
    <source>
        <dbReference type="ARBA" id="ARBA00022692"/>
    </source>
</evidence>
<dbReference type="PANTHER" id="PTHR43791">
    <property type="entry name" value="PERMEASE-RELATED"/>
    <property type="match status" value="1"/>
</dbReference>
<dbReference type="GO" id="GO:0016020">
    <property type="term" value="C:membrane"/>
    <property type="evidence" value="ECO:0007669"/>
    <property type="project" value="UniProtKB-SubCell"/>
</dbReference>
<sequence>MLALLYVLAFLDRGNIGNAKVAGMNTDLKLTGPQYNIALTVFFLPYATFEIPSNVILKRTKPSTWIMILVLSWGTVMTLAGIVQNFHGLLISRFFLGLTETGFFPAATYLLTTWYTRFELQTRLAIFYSSGAFGGAFSGLLAFAIEHMNGVGGLEGWRWIFILEGLFTVAVALTLPWTLPNSPESARFLTPGEKTFLQRRLVKDSGTRNEPFKWKYLKDAALEWRIYVAVIVYWGNSVALYAFLYACPSIILDLGYTSAQAQLLTVPIYVLAMVSTIALALFSDKRKTRWLYIVIPYSCALIGFLACLCIPHPRLPGLTYAFLFFIPAGVYPPLMGIIAWVANNLAPSWKRAIGMAMLCSIGSLGSAIGSNLFLQEQKPRYWLGYGFCAGTVLSSILATLTLRYSWAKINAQRDRIDEAEVRANYTEEELNELGDKSPLFRYAI</sequence>
<feature type="transmembrane region" description="Helical" evidence="7">
    <location>
        <begin position="157"/>
        <end position="179"/>
    </location>
</feature>
<accession>A0AAV9QEQ4</accession>
<dbReference type="EMBL" id="JAXLQG010000005">
    <property type="protein sequence ID" value="KAK5540027.1"/>
    <property type="molecule type" value="Genomic_DNA"/>
</dbReference>
<feature type="transmembrane region" description="Helical" evidence="7">
    <location>
        <begin position="124"/>
        <end position="145"/>
    </location>
</feature>
<evidence type="ECO:0000259" key="8">
    <source>
        <dbReference type="PROSITE" id="PS50850"/>
    </source>
</evidence>
<feature type="transmembrane region" description="Helical" evidence="7">
    <location>
        <begin position="380"/>
        <end position="406"/>
    </location>
</feature>
<feature type="transmembrane region" description="Helical" evidence="7">
    <location>
        <begin position="224"/>
        <end position="246"/>
    </location>
</feature>
<dbReference type="Proteomes" id="UP001345827">
    <property type="component" value="Unassembled WGS sequence"/>
</dbReference>
<feature type="transmembrane region" description="Helical" evidence="7">
    <location>
        <begin position="64"/>
        <end position="84"/>
    </location>
</feature>
<keyword evidence="5 7" id="KW-0472">Membrane</keyword>
<keyword evidence="4 7" id="KW-1133">Transmembrane helix</keyword>
<name>A0AAV9QEQ4_9PEZI</name>
<feature type="transmembrane region" description="Helical" evidence="7">
    <location>
        <begin position="353"/>
        <end position="374"/>
    </location>
</feature>
<comment type="subcellular location">
    <subcellularLocation>
        <location evidence="1">Membrane</location>
        <topology evidence="1">Multi-pass membrane protein</topology>
    </subcellularLocation>
</comment>
<evidence type="ECO:0000256" key="5">
    <source>
        <dbReference type="ARBA" id="ARBA00023136"/>
    </source>
</evidence>
<evidence type="ECO:0000256" key="6">
    <source>
        <dbReference type="SAM" id="Coils"/>
    </source>
</evidence>
<evidence type="ECO:0000313" key="9">
    <source>
        <dbReference type="EMBL" id="KAK5540027.1"/>
    </source>
</evidence>
<evidence type="ECO:0000256" key="2">
    <source>
        <dbReference type="ARBA" id="ARBA00022448"/>
    </source>
</evidence>
<keyword evidence="2" id="KW-0813">Transport</keyword>
<dbReference type="FunFam" id="1.20.1250.20:FF:000034">
    <property type="entry name" value="MFS general substrate transporter"/>
    <property type="match status" value="1"/>
</dbReference>
<dbReference type="InterPro" id="IPR011701">
    <property type="entry name" value="MFS"/>
</dbReference>
<evidence type="ECO:0000256" key="4">
    <source>
        <dbReference type="ARBA" id="ARBA00022989"/>
    </source>
</evidence>
<feature type="transmembrane region" description="Helical" evidence="7">
    <location>
        <begin position="319"/>
        <end position="341"/>
    </location>
</feature>
<keyword evidence="10" id="KW-1185">Reference proteome</keyword>
<dbReference type="GO" id="GO:0022857">
    <property type="term" value="F:transmembrane transporter activity"/>
    <property type="evidence" value="ECO:0007669"/>
    <property type="project" value="InterPro"/>
</dbReference>
<feature type="coiled-coil region" evidence="6">
    <location>
        <begin position="409"/>
        <end position="436"/>
    </location>
</feature>
<keyword evidence="3 7" id="KW-0812">Transmembrane</keyword>
<feature type="transmembrane region" description="Helical" evidence="7">
    <location>
        <begin position="266"/>
        <end position="283"/>
    </location>
</feature>
<feature type="domain" description="Major facilitator superfamily (MFS) profile" evidence="8">
    <location>
        <begin position="1"/>
        <end position="413"/>
    </location>
</feature>
<reference evidence="9 10" key="1">
    <citation type="submission" date="2023-06" db="EMBL/GenBank/DDBJ databases">
        <title>Black Yeasts Isolated from many extreme environments.</title>
        <authorList>
            <person name="Coleine C."/>
            <person name="Stajich J.E."/>
            <person name="Selbmann L."/>
        </authorList>
    </citation>
    <scope>NUCLEOTIDE SEQUENCE [LARGE SCALE GENOMIC DNA]</scope>
    <source>
        <strain evidence="9 10">CCFEE 5887</strain>
    </source>
</reference>
<evidence type="ECO:0000256" key="1">
    <source>
        <dbReference type="ARBA" id="ARBA00004141"/>
    </source>
</evidence>
<evidence type="ECO:0000313" key="10">
    <source>
        <dbReference type="Proteomes" id="UP001345827"/>
    </source>
</evidence>
<dbReference type="PANTHER" id="PTHR43791:SF18">
    <property type="entry name" value="NICOTINIC ACID TRANSPORTER TNA1, PUTATIVE (AFU_ORTHOLOGUE AFUA_3G03820)-RELATED"/>
    <property type="match status" value="1"/>
</dbReference>
<proteinExistence type="predicted"/>
<dbReference type="InterPro" id="IPR036259">
    <property type="entry name" value="MFS_trans_sf"/>
</dbReference>
<dbReference type="PROSITE" id="PS50850">
    <property type="entry name" value="MFS"/>
    <property type="match status" value="1"/>
</dbReference>
<protein>
    <recommendedName>
        <fullName evidence="8">Major facilitator superfamily (MFS) profile domain-containing protein</fullName>
    </recommendedName>
</protein>
<keyword evidence="6" id="KW-0175">Coiled coil</keyword>
<feature type="transmembrane region" description="Helical" evidence="7">
    <location>
        <begin position="90"/>
        <end position="112"/>
    </location>
</feature>
<gene>
    <name evidence="9" type="ORF">LTR25_003732</name>
</gene>
<comment type="caution">
    <text evidence="9">The sequence shown here is derived from an EMBL/GenBank/DDBJ whole genome shotgun (WGS) entry which is preliminary data.</text>
</comment>
<feature type="transmembrane region" description="Helical" evidence="7">
    <location>
        <begin position="290"/>
        <end position="313"/>
    </location>
</feature>
<dbReference type="SUPFAM" id="SSF103473">
    <property type="entry name" value="MFS general substrate transporter"/>
    <property type="match status" value="1"/>
</dbReference>
<dbReference type="AlphaFoldDB" id="A0AAV9QEQ4"/>
<evidence type="ECO:0000256" key="7">
    <source>
        <dbReference type="SAM" id="Phobius"/>
    </source>
</evidence>
<feature type="transmembrane region" description="Helical" evidence="7">
    <location>
        <begin position="35"/>
        <end position="57"/>
    </location>
</feature>
<dbReference type="FunFam" id="1.20.1250.20:FF:000013">
    <property type="entry name" value="MFS general substrate transporter"/>
    <property type="match status" value="1"/>
</dbReference>
<dbReference type="Gene3D" id="1.20.1250.20">
    <property type="entry name" value="MFS general substrate transporter like domains"/>
    <property type="match status" value="2"/>
</dbReference>